<feature type="domain" description="RNA-binding S4" evidence="2">
    <location>
        <begin position="187"/>
        <end position="249"/>
    </location>
</feature>
<evidence type="ECO:0000313" key="4">
    <source>
        <dbReference type="Proteomes" id="UP000051992"/>
    </source>
</evidence>
<evidence type="ECO:0000256" key="1">
    <source>
        <dbReference type="PROSITE-ProRule" id="PRU00182"/>
    </source>
</evidence>
<dbReference type="Gene3D" id="3.30.70.330">
    <property type="match status" value="1"/>
</dbReference>
<reference evidence="3 4" key="1">
    <citation type="journal article" date="2015" name="Genome Announc.">
        <title>Expanding the biotechnology potential of lactobacilli through comparative genomics of 213 strains and associated genera.</title>
        <authorList>
            <person name="Sun Z."/>
            <person name="Harris H.M."/>
            <person name="McCann A."/>
            <person name="Guo C."/>
            <person name="Argimon S."/>
            <person name="Zhang W."/>
            <person name="Yang X."/>
            <person name="Jeffery I.B."/>
            <person name="Cooney J.C."/>
            <person name="Kagawa T.F."/>
            <person name="Liu W."/>
            <person name="Song Y."/>
            <person name="Salvetti E."/>
            <person name="Wrobel A."/>
            <person name="Rasinkangas P."/>
            <person name="Parkhill J."/>
            <person name="Rea M.C."/>
            <person name="O'Sullivan O."/>
            <person name="Ritari J."/>
            <person name="Douillard F.P."/>
            <person name="Paul Ross R."/>
            <person name="Yang R."/>
            <person name="Briner A.E."/>
            <person name="Felis G.E."/>
            <person name="de Vos W.M."/>
            <person name="Barrangou R."/>
            <person name="Klaenhammer T.R."/>
            <person name="Caufield P.W."/>
            <person name="Cui Y."/>
            <person name="Zhang H."/>
            <person name="O'Toole P.W."/>
        </authorList>
    </citation>
    <scope>NUCLEOTIDE SEQUENCE [LARGE SCALE GENOMIC DNA]</scope>
    <source>
        <strain evidence="3 4">DSM 20410</strain>
    </source>
</reference>
<comment type="caution">
    <text evidence="3">The sequence shown here is derived from an EMBL/GenBank/DDBJ whole genome shotgun (WGS) entry which is preliminary data.</text>
</comment>
<gene>
    <name evidence="3" type="ORF">IV50_GL001058</name>
</gene>
<accession>A0A0R2H6C6</accession>
<dbReference type="AlphaFoldDB" id="A0A0R2H6C6"/>
<name>A0A0R2H6C6_WEIVI</name>
<dbReference type="CDD" id="cd00165">
    <property type="entry name" value="S4"/>
    <property type="match status" value="1"/>
</dbReference>
<dbReference type="RefSeq" id="WP_057746119.1">
    <property type="nucleotide sequence ID" value="NZ_BJLU01000005.1"/>
</dbReference>
<dbReference type="Gene3D" id="3.30.1370.160">
    <property type="match status" value="1"/>
</dbReference>
<keyword evidence="4" id="KW-1185">Reference proteome</keyword>
<dbReference type="Proteomes" id="UP000051992">
    <property type="component" value="Unassembled WGS sequence"/>
</dbReference>
<dbReference type="InterPro" id="IPR040591">
    <property type="entry name" value="RqcP2_RBD"/>
</dbReference>
<evidence type="ECO:0000259" key="2">
    <source>
        <dbReference type="SMART" id="SM00363"/>
    </source>
</evidence>
<keyword evidence="1" id="KW-0694">RNA-binding</keyword>
<dbReference type="SUPFAM" id="SSF55174">
    <property type="entry name" value="Alpha-L RNA-binding motif"/>
    <property type="match status" value="1"/>
</dbReference>
<sequence>MTSDLSQHFRSEEQPFVQQVQDWLMQCQAEYRMVLTPFLNPRERFIVDTLVNRLAEVQFVSSGIFDNTEMQRGLFLPSYMSADTIKTTDFELKLLQIQYPQKFLEMRHSTILGSLMHNGIERKSVGDIVTDGNDSWQLVTTDVVARYVQTHIERFGKVPVKFDEVDTEMAIQPKLNWELDDILTSSLRLDTIIANAFSLTRSQAKELVENGQVKLNWAIQKRAEFEVAAGDLISTRGFGRLQILSDNGLTRKDKHKLSVAKLKNR</sequence>
<dbReference type="InterPro" id="IPR002942">
    <property type="entry name" value="S4_RNA-bd"/>
</dbReference>
<dbReference type="OrthoDB" id="9812787at2"/>
<dbReference type="SMART" id="SM00363">
    <property type="entry name" value="S4"/>
    <property type="match status" value="1"/>
</dbReference>
<dbReference type="InterPro" id="IPR012677">
    <property type="entry name" value="Nucleotide-bd_a/b_plait_sf"/>
</dbReference>
<dbReference type="Pfam" id="PF01479">
    <property type="entry name" value="S4"/>
    <property type="match status" value="1"/>
</dbReference>
<organism evidence="3 4">
    <name type="scientific">Weissella viridescens</name>
    <name type="common">Lactobacillus viridescens</name>
    <dbReference type="NCBI Taxonomy" id="1629"/>
    <lineage>
        <taxon>Bacteria</taxon>
        <taxon>Bacillati</taxon>
        <taxon>Bacillota</taxon>
        <taxon>Bacilli</taxon>
        <taxon>Lactobacillales</taxon>
        <taxon>Lactobacillaceae</taxon>
        <taxon>Weissella</taxon>
    </lineage>
</organism>
<dbReference type="PATRIC" id="fig|1629.5.peg.1065"/>
<dbReference type="Gene3D" id="3.10.290.10">
    <property type="entry name" value="RNA-binding S4 domain"/>
    <property type="match status" value="1"/>
</dbReference>
<protein>
    <submittedName>
        <fullName evidence="3">RNA-binding S4 domain-containing protein</fullName>
    </submittedName>
</protein>
<dbReference type="PROSITE" id="PS50889">
    <property type="entry name" value="S4"/>
    <property type="match status" value="1"/>
</dbReference>
<dbReference type="GO" id="GO:0003723">
    <property type="term" value="F:RNA binding"/>
    <property type="evidence" value="ECO:0007669"/>
    <property type="project" value="UniProtKB-KW"/>
</dbReference>
<dbReference type="InterPro" id="IPR036986">
    <property type="entry name" value="S4_RNA-bd_sf"/>
</dbReference>
<evidence type="ECO:0000313" key="3">
    <source>
        <dbReference type="EMBL" id="KRN46085.1"/>
    </source>
</evidence>
<proteinExistence type="predicted"/>
<dbReference type="EMBL" id="JQBM01000003">
    <property type="protein sequence ID" value="KRN46085.1"/>
    <property type="molecule type" value="Genomic_DNA"/>
</dbReference>
<dbReference type="Pfam" id="PF21278">
    <property type="entry name" value="YlmH_1st"/>
    <property type="match status" value="1"/>
</dbReference>
<dbReference type="Pfam" id="PF17774">
    <property type="entry name" value="YlmH_RBD"/>
    <property type="match status" value="1"/>
</dbReference>
<dbReference type="InterPro" id="IPR048443">
    <property type="entry name" value="RqcP2_N"/>
</dbReference>